<dbReference type="EMBL" id="GGFL01015753">
    <property type="protein sequence ID" value="MBW79931.1"/>
    <property type="molecule type" value="Transcribed_RNA"/>
</dbReference>
<evidence type="ECO:0000313" key="1">
    <source>
        <dbReference type="EMBL" id="MBW79931.1"/>
    </source>
</evidence>
<dbReference type="AlphaFoldDB" id="A0A2M4DQY0"/>
<name>A0A2M4DQY0_ANODA</name>
<reference evidence="1" key="1">
    <citation type="submission" date="2018-01" db="EMBL/GenBank/DDBJ databases">
        <title>An insight into the sialome of Amazonian anophelines.</title>
        <authorList>
            <person name="Ribeiro J.M."/>
            <person name="Scarpassa V."/>
            <person name="Calvo E."/>
        </authorList>
    </citation>
    <scope>NUCLEOTIDE SEQUENCE</scope>
</reference>
<protein>
    <submittedName>
        <fullName evidence="1">Putative secreted protein</fullName>
    </submittedName>
</protein>
<proteinExistence type="predicted"/>
<organism evidence="1">
    <name type="scientific">Anopheles darlingi</name>
    <name type="common">Mosquito</name>
    <dbReference type="NCBI Taxonomy" id="43151"/>
    <lineage>
        <taxon>Eukaryota</taxon>
        <taxon>Metazoa</taxon>
        <taxon>Ecdysozoa</taxon>
        <taxon>Arthropoda</taxon>
        <taxon>Hexapoda</taxon>
        <taxon>Insecta</taxon>
        <taxon>Pterygota</taxon>
        <taxon>Neoptera</taxon>
        <taxon>Endopterygota</taxon>
        <taxon>Diptera</taxon>
        <taxon>Nematocera</taxon>
        <taxon>Culicoidea</taxon>
        <taxon>Culicidae</taxon>
        <taxon>Anophelinae</taxon>
        <taxon>Anopheles</taxon>
    </lineage>
</organism>
<accession>A0A2M4DQY0</accession>
<sequence>MQRLLTRRWRNALLLLALLLLSLVTLLRRTAHVRLHNRSWRRNGTTLGRTVIAHDKSGRIDVSITTVRRAVVTIDASLHLL</sequence>